<evidence type="ECO:0000313" key="3">
    <source>
        <dbReference type="Proteomes" id="UP001362899"/>
    </source>
</evidence>
<evidence type="ECO:0000313" key="2">
    <source>
        <dbReference type="EMBL" id="GMM52062.1"/>
    </source>
</evidence>
<reference evidence="2 3" key="1">
    <citation type="journal article" date="2023" name="Elife">
        <title>Identification of key yeast species and microbe-microbe interactions impacting larval growth of Drosophila in the wild.</title>
        <authorList>
            <person name="Mure A."/>
            <person name="Sugiura Y."/>
            <person name="Maeda R."/>
            <person name="Honda K."/>
            <person name="Sakurai N."/>
            <person name="Takahashi Y."/>
            <person name="Watada M."/>
            <person name="Katoh T."/>
            <person name="Gotoh A."/>
            <person name="Gotoh Y."/>
            <person name="Taniguchi I."/>
            <person name="Nakamura K."/>
            <person name="Hayashi T."/>
            <person name="Katayama T."/>
            <person name="Uemura T."/>
            <person name="Hattori Y."/>
        </authorList>
    </citation>
    <scope>NUCLEOTIDE SEQUENCE [LARGE SCALE GENOMIC DNA]</scope>
    <source>
        <strain evidence="2 3">SB-73</strain>
    </source>
</reference>
<keyword evidence="3" id="KW-1185">Reference proteome</keyword>
<protein>
    <submittedName>
        <fullName evidence="2">Uncharacterized protein</fullName>
    </submittedName>
</protein>
<organism evidence="2 3">
    <name type="scientific">Starmerella bacillaris</name>
    <name type="common">Yeast</name>
    <name type="synonym">Candida zemplinina</name>
    <dbReference type="NCBI Taxonomy" id="1247836"/>
    <lineage>
        <taxon>Eukaryota</taxon>
        <taxon>Fungi</taxon>
        <taxon>Dikarya</taxon>
        <taxon>Ascomycota</taxon>
        <taxon>Saccharomycotina</taxon>
        <taxon>Dipodascomycetes</taxon>
        <taxon>Dipodascales</taxon>
        <taxon>Trichomonascaceae</taxon>
        <taxon>Starmerella</taxon>
    </lineage>
</organism>
<dbReference type="EMBL" id="BTGC01000008">
    <property type="protein sequence ID" value="GMM52062.1"/>
    <property type="molecule type" value="Genomic_DNA"/>
</dbReference>
<gene>
    <name evidence="2" type="ORF">DASB73_030250</name>
</gene>
<accession>A0AAV5RLT0</accession>
<evidence type="ECO:0000256" key="1">
    <source>
        <dbReference type="SAM" id="MobiDB-lite"/>
    </source>
</evidence>
<feature type="compositionally biased region" description="Polar residues" evidence="1">
    <location>
        <begin position="48"/>
        <end position="61"/>
    </location>
</feature>
<sequence length="197" mass="21700">MRTKFRAPSDTAGVKKNTTIRKTTKPVAFKASTPHEPKKHIIPPLNSFAPQCPQSSTASPTHSNILIRAQKPKTVFAPANNTPEVKPKPKTTPKPLTETNIQFSVSKAVPRNMPESSLPRKYTPSSLSGLISTATLELQTTVNHHPSSIPVKDCVCFNDNLLLDYENEGKVILNPNKLDPKLARVYHLVANVYVLCE</sequence>
<proteinExistence type="predicted"/>
<dbReference type="AlphaFoldDB" id="A0AAV5RLT0"/>
<feature type="region of interest" description="Disordered" evidence="1">
    <location>
        <begin position="77"/>
        <end position="96"/>
    </location>
</feature>
<feature type="region of interest" description="Disordered" evidence="1">
    <location>
        <begin position="1"/>
        <end position="61"/>
    </location>
</feature>
<dbReference type="Proteomes" id="UP001362899">
    <property type="component" value="Unassembled WGS sequence"/>
</dbReference>
<name>A0AAV5RLT0_STABA</name>
<comment type="caution">
    <text evidence="2">The sequence shown here is derived from an EMBL/GenBank/DDBJ whole genome shotgun (WGS) entry which is preliminary data.</text>
</comment>